<reference evidence="2" key="1">
    <citation type="journal article" date="2020" name="Nature">
        <title>Giant virus diversity and host interactions through global metagenomics.</title>
        <authorList>
            <person name="Schulz F."/>
            <person name="Roux S."/>
            <person name="Paez-Espino D."/>
            <person name="Jungbluth S."/>
            <person name="Walsh D.A."/>
            <person name="Denef V.J."/>
            <person name="McMahon K.D."/>
            <person name="Konstantinidis K.T."/>
            <person name="Eloe-Fadrosh E.A."/>
            <person name="Kyrpides N.C."/>
            <person name="Woyke T."/>
        </authorList>
    </citation>
    <scope>NUCLEOTIDE SEQUENCE</scope>
    <source>
        <strain evidence="2">GVMAG-M-3300027963-41</strain>
    </source>
</reference>
<feature type="transmembrane region" description="Helical" evidence="1">
    <location>
        <begin position="12"/>
        <end position="36"/>
    </location>
</feature>
<name>A0A6C0LPT3_9ZZZZ</name>
<accession>A0A6C0LPT3</accession>
<proteinExistence type="predicted"/>
<evidence type="ECO:0000256" key="1">
    <source>
        <dbReference type="SAM" id="Phobius"/>
    </source>
</evidence>
<protein>
    <submittedName>
        <fullName evidence="2">Uncharacterized protein</fullName>
    </submittedName>
</protein>
<organism evidence="2">
    <name type="scientific">viral metagenome</name>
    <dbReference type="NCBI Taxonomy" id="1070528"/>
    <lineage>
        <taxon>unclassified sequences</taxon>
        <taxon>metagenomes</taxon>
        <taxon>organismal metagenomes</taxon>
    </lineage>
</organism>
<keyword evidence="1" id="KW-1133">Transmembrane helix</keyword>
<evidence type="ECO:0000313" key="2">
    <source>
        <dbReference type="EMBL" id="QHU32015.1"/>
    </source>
</evidence>
<sequence length="37" mass="4257">MDPSQTKIIKCFLFVLFAALYGYFVGSIIAFVMYMLD</sequence>
<keyword evidence="1" id="KW-0472">Membrane</keyword>
<keyword evidence="1" id="KW-0812">Transmembrane</keyword>
<dbReference type="EMBL" id="MN740534">
    <property type="protein sequence ID" value="QHU32015.1"/>
    <property type="molecule type" value="Genomic_DNA"/>
</dbReference>
<dbReference type="AlphaFoldDB" id="A0A6C0LPT3"/>